<comment type="function">
    <text evidence="8">Ligates lysine onto the cytidine present at position 34 of the AUA codon-specific tRNA(Ile) that contains the anticodon CAU, in an ATP-dependent manner. Cytidine is converted to lysidine, thus changing the amino acid specificity of the tRNA from methionine to isoleucine.</text>
</comment>
<accession>A0A975DG74</accession>
<organism evidence="10 11">
    <name type="scientific">Pseudoalteromonas xiamenensis</name>
    <dbReference type="NCBI Taxonomy" id="882626"/>
    <lineage>
        <taxon>Bacteria</taxon>
        <taxon>Pseudomonadati</taxon>
        <taxon>Pseudomonadota</taxon>
        <taxon>Gammaproteobacteria</taxon>
        <taxon>Alteromonadales</taxon>
        <taxon>Pseudoalteromonadaceae</taxon>
        <taxon>Pseudoalteromonas</taxon>
    </lineage>
</organism>
<proteinExistence type="inferred from homology"/>
<name>A0A975DG74_9GAMM</name>
<dbReference type="Gene3D" id="1.20.59.20">
    <property type="match status" value="1"/>
</dbReference>
<dbReference type="Proteomes" id="UP000664904">
    <property type="component" value="Chromosome"/>
</dbReference>
<keyword evidence="6 8" id="KW-0067">ATP-binding</keyword>
<dbReference type="EMBL" id="CP072133">
    <property type="protein sequence ID" value="QTH71193.1"/>
    <property type="molecule type" value="Genomic_DNA"/>
</dbReference>
<dbReference type="GO" id="GO:0005737">
    <property type="term" value="C:cytoplasm"/>
    <property type="evidence" value="ECO:0007669"/>
    <property type="project" value="UniProtKB-SubCell"/>
</dbReference>
<sequence length="449" mass="50529">MMTLLISSHPLYKSVESKLACFLSQHPSKTKLLVALSGGADSMVLLHLCQAFCQSHLLEMKALYVHHGLSINADAWQAHAQHSCSSLNIPFYAEAVHVVEKARHSIEEQARIARYAAFEKHSDETTIILLGHHANDQLETVLLRLQRGAGSLGLAGMAESRLLGNGALCFRPLLESTRKEIDAFVETFQIQHIEDESNSDDKYARNFLRNNVIPLWERLQPGLLRTITRSAALLRDQQNLLDEYTELDLRAALDNGTLCLNTVRGMSVSRQRNVLRAFIRLGQLPMPSFAILEQIRLQAVSSKDDAQIDIQLKGMCVKRYRDKLYLVKPSKQYSNQPVELGLQIDLGAMILEQVHTTKGLRLPHEDETISVRFNCPLVRIHLSHKPGSNTIKHWLKDAKIPSWERGNIPVIFYNDTPVQIVGVGIAHSHLVDNGIRWQLSPKSHEALAK</sequence>
<feature type="domain" description="Lysidine-tRNA(Ile) synthetase C-terminal" evidence="9">
    <location>
        <begin position="369"/>
        <end position="437"/>
    </location>
</feature>
<keyword evidence="3 8" id="KW-0436">Ligase</keyword>
<dbReference type="GO" id="GO:0006400">
    <property type="term" value="P:tRNA modification"/>
    <property type="evidence" value="ECO:0007669"/>
    <property type="project" value="UniProtKB-UniRule"/>
</dbReference>
<dbReference type="InterPro" id="IPR014729">
    <property type="entry name" value="Rossmann-like_a/b/a_fold"/>
</dbReference>
<evidence type="ECO:0000256" key="5">
    <source>
        <dbReference type="ARBA" id="ARBA00022741"/>
    </source>
</evidence>
<evidence type="ECO:0000259" key="9">
    <source>
        <dbReference type="SMART" id="SM00977"/>
    </source>
</evidence>
<keyword evidence="11" id="KW-1185">Reference proteome</keyword>
<evidence type="ECO:0000256" key="3">
    <source>
        <dbReference type="ARBA" id="ARBA00022598"/>
    </source>
</evidence>
<comment type="subcellular location">
    <subcellularLocation>
        <location evidence="1 8">Cytoplasm</location>
    </subcellularLocation>
</comment>
<dbReference type="HAMAP" id="MF_01161">
    <property type="entry name" value="tRNA_Ile_lys_synt"/>
    <property type="match status" value="1"/>
</dbReference>
<evidence type="ECO:0000313" key="11">
    <source>
        <dbReference type="Proteomes" id="UP000664904"/>
    </source>
</evidence>
<protein>
    <recommendedName>
        <fullName evidence="8">tRNA(Ile)-lysidine synthase</fullName>
        <ecNumber evidence="8">6.3.4.19</ecNumber>
    </recommendedName>
    <alternativeName>
        <fullName evidence="8">tRNA(Ile)-2-lysyl-cytidine synthase</fullName>
    </alternativeName>
    <alternativeName>
        <fullName evidence="8">tRNA(Ile)-lysidine synthetase</fullName>
    </alternativeName>
</protein>
<comment type="similarity">
    <text evidence="8">Belongs to the tRNA(Ile)-lysidine synthase family.</text>
</comment>
<feature type="binding site" evidence="8">
    <location>
        <begin position="37"/>
        <end position="42"/>
    </location>
    <ligand>
        <name>ATP</name>
        <dbReference type="ChEBI" id="CHEBI:30616"/>
    </ligand>
</feature>
<dbReference type="NCBIfam" id="TIGR02432">
    <property type="entry name" value="lysidine_TilS_N"/>
    <property type="match status" value="1"/>
</dbReference>
<evidence type="ECO:0000313" key="10">
    <source>
        <dbReference type="EMBL" id="QTH71193.1"/>
    </source>
</evidence>
<dbReference type="InterPro" id="IPR015262">
    <property type="entry name" value="tRNA_Ile_lys_synt_subst-bd"/>
</dbReference>
<dbReference type="SUPFAM" id="SSF52402">
    <property type="entry name" value="Adenine nucleotide alpha hydrolases-like"/>
    <property type="match status" value="1"/>
</dbReference>
<evidence type="ECO:0000256" key="8">
    <source>
        <dbReference type="HAMAP-Rule" id="MF_01161"/>
    </source>
</evidence>
<evidence type="ECO:0000256" key="1">
    <source>
        <dbReference type="ARBA" id="ARBA00004496"/>
    </source>
</evidence>
<dbReference type="Pfam" id="PF09179">
    <property type="entry name" value="TilS"/>
    <property type="match status" value="1"/>
</dbReference>
<dbReference type="InterPro" id="IPR012796">
    <property type="entry name" value="Lysidine-tRNA-synth_C"/>
</dbReference>
<dbReference type="PANTHER" id="PTHR43033:SF1">
    <property type="entry name" value="TRNA(ILE)-LYSIDINE SYNTHASE-RELATED"/>
    <property type="match status" value="1"/>
</dbReference>
<evidence type="ECO:0000256" key="4">
    <source>
        <dbReference type="ARBA" id="ARBA00022694"/>
    </source>
</evidence>
<gene>
    <name evidence="8 10" type="primary">tilS</name>
    <name evidence="10" type="ORF">J5O05_15525</name>
</gene>
<comment type="catalytic activity">
    <reaction evidence="7 8">
        <text>cytidine(34) in tRNA(Ile2) + L-lysine + ATP = lysidine(34) in tRNA(Ile2) + AMP + diphosphate + H(+)</text>
        <dbReference type="Rhea" id="RHEA:43744"/>
        <dbReference type="Rhea" id="RHEA-COMP:10625"/>
        <dbReference type="Rhea" id="RHEA-COMP:10670"/>
        <dbReference type="ChEBI" id="CHEBI:15378"/>
        <dbReference type="ChEBI" id="CHEBI:30616"/>
        <dbReference type="ChEBI" id="CHEBI:32551"/>
        <dbReference type="ChEBI" id="CHEBI:33019"/>
        <dbReference type="ChEBI" id="CHEBI:82748"/>
        <dbReference type="ChEBI" id="CHEBI:83665"/>
        <dbReference type="ChEBI" id="CHEBI:456215"/>
        <dbReference type="EC" id="6.3.4.19"/>
    </reaction>
</comment>
<dbReference type="InterPro" id="IPR012795">
    <property type="entry name" value="tRNA_Ile_lys_synt_N"/>
</dbReference>
<dbReference type="InterPro" id="IPR012094">
    <property type="entry name" value="tRNA_Ile_lys_synt"/>
</dbReference>
<dbReference type="KEGG" id="pxi:J5O05_15525"/>
<dbReference type="AlphaFoldDB" id="A0A975DG74"/>
<dbReference type="GO" id="GO:0032267">
    <property type="term" value="F:tRNA(Ile)-lysidine synthase activity"/>
    <property type="evidence" value="ECO:0007669"/>
    <property type="project" value="UniProtKB-EC"/>
</dbReference>
<dbReference type="SUPFAM" id="SSF56037">
    <property type="entry name" value="PheT/TilS domain"/>
    <property type="match status" value="1"/>
</dbReference>
<dbReference type="PANTHER" id="PTHR43033">
    <property type="entry name" value="TRNA(ILE)-LYSIDINE SYNTHASE-RELATED"/>
    <property type="match status" value="1"/>
</dbReference>
<dbReference type="Pfam" id="PF01171">
    <property type="entry name" value="ATP_bind_3"/>
    <property type="match status" value="1"/>
</dbReference>
<dbReference type="EC" id="6.3.4.19" evidence="8"/>
<keyword evidence="4 8" id="KW-0819">tRNA processing</keyword>
<dbReference type="CDD" id="cd01992">
    <property type="entry name" value="TilS_N"/>
    <property type="match status" value="1"/>
</dbReference>
<dbReference type="SMART" id="SM00977">
    <property type="entry name" value="TilS_C"/>
    <property type="match status" value="1"/>
</dbReference>
<dbReference type="GO" id="GO:0005524">
    <property type="term" value="F:ATP binding"/>
    <property type="evidence" value="ECO:0007669"/>
    <property type="project" value="UniProtKB-UniRule"/>
</dbReference>
<keyword evidence="2 8" id="KW-0963">Cytoplasm</keyword>
<evidence type="ECO:0000256" key="7">
    <source>
        <dbReference type="ARBA" id="ARBA00048539"/>
    </source>
</evidence>
<dbReference type="Gene3D" id="3.40.50.620">
    <property type="entry name" value="HUPs"/>
    <property type="match status" value="1"/>
</dbReference>
<comment type="domain">
    <text evidence="8">The N-terminal region contains the highly conserved SGGXDS motif, predicted to be a P-loop motif involved in ATP binding.</text>
</comment>
<dbReference type="InterPro" id="IPR011063">
    <property type="entry name" value="TilS/TtcA_N"/>
</dbReference>
<dbReference type="SUPFAM" id="SSF82829">
    <property type="entry name" value="MesJ substrate recognition domain-like"/>
    <property type="match status" value="1"/>
</dbReference>
<evidence type="ECO:0000256" key="6">
    <source>
        <dbReference type="ARBA" id="ARBA00022840"/>
    </source>
</evidence>
<evidence type="ECO:0000256" key="2">
    <source>
        <dbReference type="ARBA" id="ARBA00022490"/>
    </source>
</evidence>
<dbReference type="RefSeq" id="WP_208842834.1">
    <property type="nucleotide sequence ID" value="NZ_CP072133.1"/>
</dbReference>
<reference evidence="10" key="1">
    <citation type="submission" date="2021-03" db="EMBL/GenBank/DDBJ databases">
        <title>Complete Genome of Pseudoalteromonas xiamenensis STKMTI.2, a new potential marine bacterium producing anti-Vibrio compounds.</title>
        <authorList>
            <person name="Handayani D.P."/>
            <person name="Isnansetyo A."/>
            <person name="Istiqomah I."/>
            <person name="Jumina J."/>
        </authorList>
    </citation>
    <scope>NUCLEOTIDE SEQUENCE</scope>
    <source>
        <strain evidence="10">STKMTI.2</strain>
    </source>
</reference>
<keyword evidence="5 8" id="KW-0547">Nucleotide-binding</keyword>
<dbReference type="NCBIfam" id="TIGR02433">
    <property type="entry name" value="lysidine_TilS_C"/>
    <property type="match status" value="1"/>
</dbReference>
<dbReference type="Pfam" id="PF11734">
    <property type="entry name" value="TilS_C"/>
    <property type="match status" value="1"/>
</dbReference>